<evidence type="ECO:0000256" key="8">
    <source>
        <dbReference type="ARBA" id="ARBA00022722"/>
    </source>
</evidence>
<protein>
    <recommendedName>
        <fullName evidence="6">ribonuclease H</fullName>
        <ecNumber evidence="6">3.1.26.4</ecNumber>
    </recommendedName>
</protein>
<feature type="non-terminal residue" evidence="13">
    <location>
        <position position="177"/>
    </location>
</feature>
<dbReference type="InterPro" id="IPR036397">
    <property type="entry name" value="RNaseH_sf"/>
</dbReference>
<dbReference type="Pfam" id="PF01351">
    <property type="entry name" value="RNase_HII"/>
    <property type="match status" value="1"/>
</dbReference>
<accession>T1AL56</accession>
<dbReference type="SUPFAM" id="SSF53098">
    <property type="entry name" value="Ribonuclease H-like"/>
    <property type="match status" value="1"/>
</dbReference>
<evidence type="ECO:0000256" key="10">
    <source>
        <dbReference type="ARBA" id="ARBA00022759"/>
    </source>
</evidence>
<organism evidence="13">
    <name type="scientific">mine drainage metagenome</name>
    <dbReference type="NCBI Taxonomy" id="410659"/>
    <lineage>
        <taxon>unclassified sequences</taxon>
        <taxon>metagenomes</taxon>
        <taxon>ecological metagenomes</taxon>
    </lineage>
</organism>
<dbReference type="GO" id="GO:0032299">
    <property type="term" value="C:ribonuclease H2 complex"/>
    <property type="evidence" value="ECO:0007669"/>
    <property type="project" value="TreeGrafter"/>
</dbReference>
<keyword evidence="11 13" id="KW-0378">Hydrolase</keyword>
<dbReference type="GO" id="GO:0006298">
    <property type="term" value="P:mismatch repair"/>
    <property type="evidence" value="ECO:0007669"/>
    <property type="project" value="TreeGrafter"/>
</dbReference>
<dbReference type="GO" id="GO:0005737">
    <property type="term" value="C:cytoplasm"/>
    <property type="evidence" value="ECO:0007669"/>
    <property type="project" value="UniProtKB-SubCell"/>
</dbReference>
<dbReference type="GO" id="GO:0003723">
    <property type="term" value="F:RNA binding"/>
    <property type="evidence" value="ECO:0007669"/>
    <property type="project" value="InterPro"/>
</dbReference>
<evidence type="ECO:0000256" key="7">
    <source>
        <dbReference type="ARBA" id="ARBA00022490"/>
    </source>
</evidence>
<evidence type="ECO:0000256" key="9">
    <source>
        <dbReference type="ARBA" id="ARBA00022723"/>
    </source>
</evidence>
<comment type="cofactor">
    <cofactor evidence="2">
        <name>Mn(2+)</name>
        <dbReference type="ChEBI" id="CHEBI:29035"/>
    </cofactor>
</comment>
<dbReference type="PROSITE" id="PS51975">
    <property type="entry name" value="RNASE_H_2"/>
    <property type="match status" value="1"/>
</dbReference>
<evidence type="ECO:0000313" key="13">
    <source>
        <dbReference type="EMBL" id="EQD57208.1"/>
    </source>
</evidence>
<keyword evidence="9" id="KW-0479">Metal-binding</keyword>
<dbReference type="PANTHER" id="PTHR10954">
    <property type="entry name" value="RIBONUCLEASE H2 SUBUNIT A"/>
    <property type="match status" value="1"/>
</dbReference>
<dbReference type="EMBL" id="AUZX01007985">
    <property type="protein sequence ID" value="EQD57208.1"/>
    <property type="molecule type" value="Genomic_DNA"/>
</dbReference>
<comment type="cofactor">
    <cofactor evidence="3">
        <name>Mg(2+)</name>
        <dbReference type="ChEBI" id="CHEBI:18420"/>
    </cofactor>
</comment>
<dbReference type="GO" id="GO:0004523">
    <property type="term" value="F:RNA-DNA hybrid ribonuclease activity"/>
    <property type="evidence" value="ECO:0007669"/>
    <property type="project" value="UniProtKB-EC"/>
</dbReference>
<dbReference type="GO" id="GO:0046872">
    <property type="term" value="F:metal ion binding"/>
    <property type="evidence" value="ECO:0007669"/>
    <property type="project" value="UniProtKB-KW"/>
</dbReference>
<dbReference type="NCBIfam" id="TIGR00729">
    <property type="entry name" value="ribonuclease HII"/>
    <property type="match status" value="1"/>
</dbReference>
<dbReference type="PANTHER" id="PTHR10954:SF23">
    <property type="entry name" value="RIBONUCLEASE"/>
    <property type="match status" value="1"/>
</dbReference>
<name>T1AL56_9ZZZZ</name>
<evidence type="ECO:0000256" key="4">
    <source>
        <dbReference type="ARBA" id="ARBA00004065"/>
    </source>
</evidence>
<gene>
    <name evidence="13" type="ORF">B1A_11183</name>
</gene>
<evidence type="ECO:0000256" key="3">
    <source>
        <dbReference type="ARBA" id="ARBA00001946"/>
    </source>
</evidence>
<dbReference type="EC" id="3.1.26.4" evidence="6"/>
<reference evidence="13" key="2">
    <citation type="journal article" date="2014" name="ISME J.">
        <title>Microbial stratification in low pH oxic and suboxic macroscopic growths along an acid mine drainage.</title>
        <authorList>
            <person name="Mendez-Garcia C."/>
            <person name="Mesa V."/>
            <person name="Sprenger R.R."/>
            <person name="Richter M."/>
            <person name="Diez M.S."/>
            <person name="Solano J."/>
            <person name="Bargiela R."/>
            <person name="Golyshina O.V."/>
            <person name="Manteca A."/>
            <person name="Ramos J.L."/>
            <person name="Gallego J.R."/>
            <person name="Llorente I."/>
            <person name="Martins Dos Santos V.A."/>
            <person name="Jensen O.N."/>
            <person name="Pelaez A.I."/>
            <person name="Sanchez J."/>
            <person name="Ferrer M."/>
        </authorList>
    </citation>
    <scope>NUCLEOTIDE SEQUENCE</scope>
</reference>
<dbReference type="InterPro" id="IPR012337">
    <property type="entry name" value="RNaseH-like_sf"/>
</dbReference>
<comment type="subcellular location">
    <subcellularLocation>
        <location evidence="5">Cytoplasm</location>
    </subcellularLocation>
</comment>
<evidence type="ECO:0000256" key="5">
    <source>
        <dbReference type="ARBA" id="ARBA00004496"/>
    </source>
</evidence>
<evidence type="ECO:0000256" key="2">
    <source>
        <dbReference type="ARBA" id="ARBA00001936"/>
    </source>
</evidence>
<feature type="domain" description="RNase H type-2" evidence="12">
    <location>
        <begin position="9"/>
        <end position="177"/>
    </location>
</feature>
<proteinExistence type="predicted"/>
<evidence type="ECO:0000256" key="1">
    <source>
        <dbReference type="ARBA" id="ARBA00000077"/>
    </source>
</evidence>
<dbReference type="InterPro" id="IPR004649">
    <property type="entry name" value="RNase_H2_suA"/>
</dbReference>
<evidence type="ECO:0000259" key="12">
    <source>
        <dbReference type="PROSITE" id="PS51975"/>
    </source>
</evidence>
<reference evidence="13" key="1">
    <citation type="submission" date="2013-08" db="EMBL/GenBank/DDBJ databases">
        <authorList>
            <person name="Mendez C."/>
            <person name="Richter M."/>
            <person name="Ferrer M."/>
            <person name="Sanchez J."/>
        </authorList>
    </citation>
    <scope>NUCLEOTIDE SEQUENCE</scope>
</reference>
<dbReference type="AlphaFoldDB" id="T1AL56"/>
<sequence>MQSRVQEPEFSCGIDEAGRGPVIGPMIISMVCGNSKNIKETGAKDSKELSQNSRLKIFEKLKSDAEIILVRVIESKELDLLMEKMTINQIEEKYALELIKEAPYDIFVDSFDVNEERCSETLSRKSGKNVICRHKADRDYSVVSAASVVSKVKREEEMDKIRKTFEGVGSGYPSDPT</sequence>
<evidence type="ECO:0000256" key="6">
    <source>
        <dbReference type="ARBA" id="ARBA00012180"/>
    </source>
</evidence>
<keyword evidence="7" id="KW-0963">Cytoplasm</keyword>
<dbReference type="InterPro" id="IPR024567">
    <property type="entry name" value="RNase_HII/HIII_dom"/>
</dbReference>
<comment type="catalytic activity">
    <reaction evidence="1">
        <text>Endonucleolytic cleavage to 5'-phosphomonoester.</text>
        <dbReference type="EC" id="3.1.26.4"/>
    </reaction>
</comment>
<keyword evidence="8" id="KW-0540">Nuclease</keyword>
<comment type="caution">
    <text evidence="13">The sequence shown here is derived from an EMBL/GenBank/DDBJ whole genome shotgun (WGS) entry which is preliminary data.</text>
</comment>
<dbReference type="InterPro" id="IPR001352">
    <property type="entry name" value="RNase_HII/HIII"/>
</dbReference>
<dbReference type="Gene3D" id="3.30.420.10">
    <property type="entry name" value="Ribonuclease H-like superfamily/Ribonuclease H"/>
    <property type="match status" value="1"/>
</dbReference>
<comment type="function">
    <text evidence="4">Endonuclease that specifically degrades the RNA of RNA-DNA hybrids.</text>
</comment>
<keyword evidence="10" id="KW-0255">Endonuclease</keyword>
<dbReference type="GO" id="GO:0043137">
    <property type="term" value="P:DNA replication, removal of RNA primer"/>
    <property type="evidence" value="ECO:0007669"/>
    <property type="project" value="TreeGrafter"/>
</dbReference>
<evidence type="ECO:0000256" key="11">
    <source>
        <dbReference type="ARBA" id="ARBA00022801"/>
    </source>
</evidence>